<dbReference type="EMBL" id="FUXB01000031">
    <property type="protein sequence ID" value="SKA27868.1"/>
    <property type="molecule type" value="Genomic_DNA"/>
</dbReference>
<organism evidence="1 2">
    <name type="scientific">Vibrio cincinnatiensis DSM 19608</name>
    <dbReference type="NCBI Taxonomy" id="1123491"/>
    <lineage>
        <taxon>Bacteria</taxon>
        <taxon>Pseudomonadati</taxon>
        <taxon>Pseudomonadota</taxon>
        <taxon>Gammaproteobacteria</taxon>
        <taxon>Vibrionales</taxon>
        <taxon>Vibrionaceae</taxon>
        <taxon>Vibrio</taxon>
    </lineage>
</organism>
<reference evidence="2" key="1">
    <citation type="submission" date="2017-02" db="EMBL/GenBank/DDBJ databases">
        <authorList>
            <person name="Varghese N."/>
            <person name="Submissions S."/>
        </authorList>
    </citation>
    <scope>NUCLEOTIDE SEQUENCE [LARGE SCALE GENOMIC DNA]</scope>
    <source>
        <strain evidence="2">DSM 19608</strain>
    </source>
</reference>
<proteinExistence type="predicted"/>
<dbReference type="STRING" id="1123491.SAMN02745782_03307"/>
<dbReference type="OrthoDB" id="10002325at2"/>
<gene>
    <name evidence="1" type="ORF">SAMN02745782_03307</name>
</gene>
<name>A0A1T4SIX1_VIBCI</name>
<keyword evidence="2" id="KW-1185">Reference proteome</keyword>
<dbReference type="Proteomes" id="UP000190834">
    <property type="component" value="Unassembled WGS sequence"/>
</dbReference>
<evidence type="ECO:0000313" key="1">
    <source>
        <dbReference type="EMBL" id="SKA27868.1"/>
    </source>
</evidence>
<dbReference type="RefSeq" id="WP_078927604.1">
    <property type="nucleotide sequence ID" value="NZ_FUXB01000031.1"/>
</dbReference>
<evidence type="ECO:0000313" key="2">
    <source>
        <dbReference type="Proteomes" id="UP000190834"/>
    </source>
</evidence>
<protein>
    <submittedName>
        <fullName evidence="1">Uncharacterized protein</fullName>
    </submittedName>
</protein>
<sequence>MKFLDDLTKYLDWDVKKSIYSRTEAFYRQLTYMKEQDNDMLSLLYKRGWNDQKLHVIFALNSFYQLVLGPLASSALNISATGVGATIPIKYGNTIKFDKSRNRKISNANSDFFVMLSRLGISPLLVNYSSTNDIIFNIHRGLLEDER</sequence>
<accession>A0A1T4SIX1</accession>
<dbReference type="GeneID" id="70581920"/>
<dbReference type="AlphaFoldDB" id="A0A1T4SIX1"/>